<evidence type="ECO:0000256" key="4">
    <source>
        <dbReference type="ARBA" id="ARBA00023136"/>
    </source>
</evidence>
<evidence type="ECO:0000313" key="7">
    <source>
        <dbReference type="Proteomes" id="UP001162164"/>
    </source>
</evidence>
<evidence type="ECO:0000256" key="1">
    <source>
        <dbReference type="ARBA" id="ARBA00004141"/>
    </source>
</evidence>
<keyword evidence="3 5" id="KW-1133">Transmembrane helix</keyword>
<feature type="transmembrane region" description="Helical" evidence="5">
    <location>
        <begin position="102"/>
        <end position="123"/>
    </location>
</feature>
<dbReference type="PANTHER" id="PTHR23291:SF50">
    <property type="entry name" value="PROTEIN LIFEGUARD 4"/>
    <property type="match status" value="1"/>
</dbReference>
<dbReference type="PANTHER" id="PTHR23291">
    <property type="entry name" value="BAX INHIBITOR-RELATED"/>
    <property type="match status" value="1"/>
</dbReference>
<name>A0ABQ9JHX1_9CUCU</name>
<evidence type="ECO:0000256" key="2">
    <source>
        <dbReference type="ARBA" id="ARBA00022692"/>
    </source>
</evidence>
<protein>
    <submittedName>
        <fullName evidence="6">Uncharacterized protein</fullName>
    </submittedName>
</protein>
<evidence type="ECO:0000256" key="3">
    <source>
        <dbReference type="ARBA" id="ARBA00022989"/>
    </source>
</evidence>
<comment type="similarity">
    <text evidence="5">Belongs to the BI1 family.</text>
</comment>
<dbReference type="InterPro" id="IPR006214">
    <property type="entry name" value="Bax_inhibitor_1-related"/>
</dbReference>
<dbReference type="Proteomes" id="UP001162164">
    <property type="component" value="Unassembled WGS sequence"/>
</dbReference>
<organism evidence="6 7">
    <name type="scientific">Molorchus minor</name>
    <dbReference type="NCBI Taxonomy" id="1323400"/>
    <lineage>
        <taxon>Eukaryota</taxon>
        <taxon>Metazoa</taxon>
        <taxon>Ecdysozoa</taxon>
        <taxon>Arthropoda</taxon>
        <taxon>Hexapoda</taxon>
        <taxon>Insecta</taxon>
        <taxon>Pterygota</taxon>
        <taxon>Neoptera</taxon>
        <taxon>Endopterygota</taxon>
        <taxon>Coleoptera</taxon>
        <taxon>Polyphaga</taxon>
        <taxon>Cucujiformia</taxon>
        <taxon>Chrysomeloidea</taxon>
        <taxon>Cerambycidae</taxon>
        <taxon>Lamiinae</taxon>
        <taxon>Monochamini</taxon>
        <taxon>Molorchus</taxon>
    </lineage>
</organism>
<proteinExistence type="inferred from homology"/>
<keyword evidence="2 5" id="KW-0812">Transmembrane</keyword>
<keyword evidence="7" id="KW-1185">Reference proteome</keyword>
<dbReference type="Pfam" id="PF01027">
    <property type="entry name" value="Bax1-I"/>
    <property type="match status" value="1"/>
</dbReference>
<feature type="transmembrane region" description="Helical" evidence="5">
    <location>
        <begin position="279"/>
        <end position="301"/>
    </location>
</feature>
<evidence type="ECO:0000313" key="6">
    <source>
        <dbReference type="EMBL" id="KAJ8977519.1"/>
    </source>
</evidence>
<feature type="transmembrane region" description="Helical" evidence="5">
    <location>
        <begin position="135"/>
        <end position="153"/>
    </location>
</feature>
<accession>A0ABQ9JHX1</accession>
<comment type="caution">
    <text evidence="6">The sequence shown here is derived from an EMBL/GenBank/DDBJ whole genome shotgun (WGS) entry which is preliminary data.</text>
</comment>
<keyword evidence="4 5" id="KW-0472">Membrane</keyword>
<feature type="transmembrane region" description="Helical" evidence="5">
    <location>
        <begin position="160"/>
        <end position="185"/>
    </location>
</feature>
<gene>
    <name evidence="6" type="ORF">NQ317_017137</name>
</gene>
<comment type="subcellular location">
    <subcellularLocation>
        <location evidence="1">Membrane</location>
        <topology evidence="1">Multi-pass membrane protein</topology>
    </subcellularLocation>
</comment>
<feature type="transmembrane region" description="Helical" evidence="5">
    <location>
        <begin position="224"/>
        <end position="243"/>
    </location>
</feature>
<reference evidence="6" key="1">
    <citation type="journal article" date="2023" name="Insect Mol. Biol.">
        <title>Genome sequencing provides insights into the evolution of gene families encoding plant cell wall-degrading enzymes in longhorned beetles.</title>
        <authorList>
            <person name="Shin N.R."/>
            <person name="Okamura Y."/>
            <person name="Kirsch R."/>
            <person name="Pauchet Y."/>
        </authorList>
    </citation>
    <scope>NUCLEOTIDE SEQUENCE</scope>
    <source>
        <strain evidence="6">MMC_N1</strain>
    </source>
</reference>
<sequence>MILPLNFYYHTSLPQRGYKTKLLKVQIVIFYLDQVISSLEGIYKPNLYAGNLKMSQSVPLILEEDVEQGGKEYDDGIAGDFAYRNNVSQATKAIRLAFIRKVYGLLTMQLLLTIVIASICMFTPPIKEFVHSNDWMMLTTFIASIVLLIALHIKGENRPLISFFLPHLYIILQTIVQAYTIGVIVTFYSQAVVLQALLLTLIVLGGLTLYTFQTKHDFSAMHSALFSGLCILLIGGFMQMFVQSSLFEIGISLGGALVFSLFVIFDTQLIMKTLSPEEYILATINLYMDIVNLFLYILRILQAVNRQ</sequence>
<feature type="transmembrane region" description="Helical" evidence="5">
    <location>
        <begin position="191"/>
        <end position="212"/>
    </location>
</feature>
<feature type="transmembrane region" description="Helical" evidence="5">
    <location>
        <begin position="249"/>
        <end position="267"/>
    </location>
</feature>
<dbReference type="EMBL" id="JAPWTJ010000538">
    <property type="protein sequence ID" value="KAJ8977519.1"/>
    <property type="molecule type" value="Genomic_DNA"/>
</dbReference>
<evidence type="ECO:0000256" key="5">
    <source>
        <dbReference type="RuleBase" id="RU004379"/>
    </source>
</evidence>